<protein>
    <recommendedName>
        <fullName evidence="4">ABC transporter domain-containing protein</fullName>
    </recommendedName>
</protein>
<evidence type="ECO:0000259" key="4">
    <source>
        <dbReference type="PROSITE" id="PS50893"/>
    </source>
</evidence>
<comment type="caution">
    <text evidence="5">The sequence shown here is derived from an EMBL/GenBank/DDBJ whole genome shotgun (WGS) entry which is preliminary data.</text>
</comment>
<dbReference type="InterPro" id="IPR003439">
    <property type="entry name" value="ABC_transporter-like_ATP-bd"/>
</dbReference>
<accession>A0A1V4DHL9</accession>
<dbReference type="PROSITE" id="PS00211">
    <property type="entry name" value="ABC_TRANSPORTER_1"/>
    <property type="match status" value="1"/>
</dbReference>
<dbReference type="SMART" id="SM00382">
    <property type="entry name" value="AAA"/>
    <property type="match status" value="1"/>
</dbReference>
<dbReference type="SUPFAM" id="SSF52540">
    <property type="entry name" value="P-loop containing nucleoside triphosphate hydrolases"/>
    <property type="match status" value="1"/>
</dbReference>
<dbReference type="InterPro" id="IPR027417">
    <property type="entry name" value="P-loop_NTPase"/>
</dbReference>
<dbReference type="AlphaFoldDB" id="A0A1V4DHL9"/>
<dbReference type="InterPro" id="IPR003593">
    <property type="entry name" value="AAA+_ATPase"/>
</dbReference>
<evidence type="ECO:0000256" key="2">
    <source>
        <dbReference type="ARBA" id="ARBA00022741"/>
    </source>
</evidence>
<proteinExistence type="predicted"/>
<gene>
    <name evidence="5" type="ORF">BW731_07435</name>
</gene>
<keyword evidence="1" id="KW-0813">Transport</keyword>
<evidence type="ECO:0000313" key="6">
    <source>
        <dbReference type="Proteomes" id="UP000189970"/>
    </source>
</evidence>
<reference evidence="5 6" key="1">
    <citation type="submission" date="2017-02" db="EMBL/GenBank/DDBJ databases">
        <title>Vagococcus cremeus sp. nov., isolated from the small intestine of a marten, Martes flavigula.</title>
        <authorList>
            <person name="Tak E.J."/>
            <person name="Bae J.-W."/>
        </authorList>
    </citation>
    <scope>NUCLEOTIDE SEQUENCE [LARGE SCALE GENOMIC DNA]</scope>
    <source>
        <strain evidence="5 6">D7T301</strain>
    </source>
</reference>
<keyword evidence="6" id="KW-1185">Reference proteome</keyword>
<dbReference type="Pfam" id="PF00005">
    <property type="entry name" value="ABC_tran"/>
    <property type="match status" value="1"/>
</dbReference>
<evidence type="ECO:0000256" key="3">
    <source>
        <dbReference type="ARBA" id="ARBA00022840"/>
    </source>
</evidence>
<organism evidence="5 6">
    <name type="scientific">Vagococcus martis</name>
    <dbReference type="NCBI Taxonomy" id="1768210"/>
    <lineage>
        <taxon>Bacteria</taxon>
        <taxon>Bacillati</taxon>
        <taxon>Bacillota</taxon>
        <taxon>Bacilli</taxon>
        <taxon>Lactobacillales</taxon>
        <taxon>Enterococcaceae</taxon>
        <taxon>Vagococcus</taxon>
    </lineage>
</organism>
<evidence type="ECO:0000256" key="1">
    <source>
        <dbReference type="ARBA" id="ARBA00022448"/>
    </source>
</evidence>
<name>A0A1V4DHL9_9ENTE</name>
<feature type="domain" description="ABC transporter" evidence="4">
    <location>
        <begin position="2"/>
        <end position="226"/>
    </location>
</feature>
<dbReference type="EMBL" id="MVAB01000001">
    <property type="protein sequence ID" value="OPF88015.1"/>
    <property type="molecule type" value="Genomic_DNA"/>
</dbReference>
<dbReference type="InterPro" id="IPR050166">
    <property type="entry name" value="ABC_transporter_ATP-bind"/>
</dbReference>
<keyword evidence="3" id="KW-0067">ATP-binding</keyword>
<dbReference type="InterPro" id="IPR017871">
    <property type="entry name" value="ABC_transporter-like_CS"/>
</dbReference>
<evidence type="ECO:0000313" key="5">
    <source>
        <dbReference type="EMBL" id="OPF88015.1"/>
    </source>
</evidence>
<dbReference type="Proteomes" id="UP000189970">
    <property type="component" value="Unassembled WGS sequence"/>
</dbReference>
<dbReference type="GO" id="GO:0005524">
    <property type="term" value="F:ATP binding"/>
    <property type="evidence" value="ECO:0007669"/>
    <property type="project" value="UniProtKB-KW"/>
</dbReference>
<dbReference type="PANTHER" id="PTHR42788">
    <property type="entry name" value="TAURINE IMPORT ATP-BINDING PROTEIN-RELATED"/>
    <property type="match status" value="1"/>
</dbReference>
<sequence>MLNIDKVSASYDDVGLILDDISFTVSKGDIVALIGPSGTGKSTLLNSITTLHKEYEGMITLNGDVINPKKQKIAWIPQNYGLLPWETVKENILLGGTVRKLKPSDLNSRLNHLVEELGLEGLLERYPNQLSGGQQQRVAIARAMLVTPDIFLLDEPFSALDALTRERMQELFLTQWSKELSPTILITHDVEEAVFMASQLVLLSGKPGTIKAVIDNPSFSLSLEEKRLSPLFYDTIKQVRGAMETE</sequence>
<dbReference type="Gene3D" id="3.40.50.300">
    <property type="entry name" value="P-loop containing nucleotide triphosphate hydrolases"/>
    <property type="match status" value="1"/>
</dbReference>
<dbReference type="RefSeq" id="WP_079346977.1">
    <property type="nucleotide sequence ID" value="NZ_MVAB01000001.1"/>
</dbReference>
<keyword evidence="2" id="KW-0547">Nucleotide-binding</keyword>
<dbReference type="GO" id="GO:0016887">
    <property type="term" value="F:ATP hydrolysis activity"/>
    <property type="evidence" value="ECO:0007669"/>
    <property type="project" value="InterPro"/>
</dbReference>
<dbReference type="PANTHER" id="PTHR42788:SF13">
    <property type="entry name" value="ALIPHATIC SULFONATES IMPORT ATP-BINDING PROTEIN SSUB"/>
    <property type="match status" value="1"/>
</dbReference>
<dbReference type="PROSITE" id="PS50893">
    <property type="entry name" value="ABC_TRANSPORTER_2"/>
    <property type="match status" value="1"/>
</dbReference>